<organism evidence="1 2">
    <name type="scientific">Paenibacillus radicis</name>
    <name type="common">ex Xue et al. 2023</name>
    <dbReference type="NCBI Taxonomy" id="2972489"/>
    <lineage>
        <taxon>Bacteria</taxon>
        <taxon>Bacillati</taxon>
        <taxon>Bacillota</taxon>
        <taxon>Bacilli</taxon>
        <taxon>Bacillales</taxon>
        <taxon>Paenibacillaceae</taxon>
        <taxon>Paenibacillus</taxon>
    </lineage>
</organism>
<reference evidence="1 2" key="1">
    <citation type="submission" date="2022-08" db="EMBL/GenBank/DDBJ databases">
        <title>Paenibacillus endoradicis sp. nov., Paenibacillus radicibacter sp. nov and Paenibacillus pararadicis sp. nov., three cold-adapted plant growth-promoting bacteria isolated from root of Larix gmelinii in Great Khingan.</title>
        <authorList>
            <person name="Xue H."/>
        </authorList>
    </citation>
    <scope>NUCLEOTIDE SEQUENCE [LARGE SCALE GENOMIC DNA]</scope>
    <source>
        <strain evidence="1 2">N5-1-1-5</strain>
    </source>
</reference>
<proteinExistence type="predicted"/>
<name>A0ABT1YUS4_9BACL</name>
<sequence>MKFSFEVGVKEKHIVEFKFNQIIGNLSISIDQQRRVTDFRMFSLSLIKTYEFKVGKQEMHDVRIEKERKLLLAGFRKSKYKVFIDEVLSYEYEGW</sequence>
<evidence type="ECO:0000313" key="1">
    <source>
        <dbReference type="EMBL" id="MCR8636598.1"/>
    </source>
</evidence>
<evidence type="ECO:0000313" key="2">
    <source>
        <dbReference type="Proteomes" id="UP001300012"/>
    </source>
</evidence>
<dbReference type="EMBL" id="JANQBD010000048">
    <property type="protein sequence ID" value="MCR8636598.1"/>
    <property type="molecule type" value="Genomic_DNA"/>
</dbReference>
<dbReference type="Proteomes" id="UP001300012">
    <property type="component" value="Unassembled WGS sequence"/>
</dbReference>
<accession>A0ABT1YUS4</accession>
<gene>
    <name evidence="1" type="ORF">NV381_36040</name>
</gene>
<comment type="caution">
    <text evidence="1">The sequence shown here is derived from an EMBL/GenBank/DDBJ whole genome shotgun (WGS) entry which is preliminary data.</text>
</comment>
<keyword evidence="2" id="KW-1185">Reference proteome</keyword>
<dbReference type="RefSeq" id="WP_258218096.1">
    <property type="nucleotide sequence ID" value="NZ_JANQBD010000048.1"/>
</dbReference>
<protein>
    <submittedName>
        <fullName evidence="1">Uncharacterized protein</fullName>
    </submittedName>
</protein>